<dbReference type="InterPro" id="IPR001608">
    <property type="entry name" value="Ala_racemase_N"/>
</dbReference>
<organism evidence="6 7">
    <name type="scientific">Veillonella criceti</name>
    <dbReference type="NCBI Taxonomy" id="103891"/>
    <lineage>
        <taxon>Bacteria</taxon>
        <taxon>Bacillati</taxon>
        <taxon>Bacillota</taxon>
        <taxon>Negativicutes</taxon>
        <taxon>Veillonellales</taxon>
        <taxon>Veillonellaceae</taxon>
        <taxon>Veillonella</taxon>
    </lineage>
</organism>
<comment type="similarity">
    <text evidence="2 4">Belongs to the pyridoxal phosphate-binding protein YggS/PROSC family.</text>
</comment>
<dbReference type="Gene3D" id="3.20.20.10">
    <property type="entry name" value="Alanine racemase"/>
    <property type="match status" value="1"/>
</dbReference>
<dbReference type="PIRSF" id="PIRSF004848">
    <property type="entry name" value="YBL036c_PLPDEIII"/>
    <property type="match status" value="1"/>
</dbReference>
<evidence type="ECO:0000259" key="5">
    <source>
        <dbReference type="Pfam" id="PF01168"/>
    </source>
</evidence>
<evidence type="ECO:0000313" key="7">
    <source>
        <dbReference type="Proteomes" id="UP000255367"/>
    </source>
</evidence>
<dbReference type="SUPFAM" id="SSF51419">
    <property type="entry name" value="PLP-binding barrel"/>
    <property type="match status" value="1"/>
</dbReference>
<comment type="cofactor">
    <cofactor evidence="3">
        <name>pyridoxal 5'-phosphate</name>
        <dbReference type="ChEBI" id="CHEBI:597326"/>
    </cofactor>
</comment>
<dbReference type="InterPro" id="IPR011078">
    <property type="entry name" value="PyrdxlP_homeostasis"/>
</dbReference>
<dbReference type="PANTHER" id="PTHR10146:SF14">
    <property type="entry name" value="PYRIDOXAL PHOSPHATE HOMEOSTASIS PROTEIN"/>
    <property type="match status" value="1"/>
</dbReference>
<dbReference type="CDD" id="cd00635">
    <property type="entry name" value="PLPDE_III_YBL036c_like"/>
    <property type="match status" value="1"/>
</dbReference>
<dbReference type="FunFam" id="3.20.20.10:FF:000018">
    <property type="entry name" value="Pyridoxal phosphate homeostasis protein"/>
    <property type="match status" value="1"/>
</dbReference>
<dbReference type="HAMAP" id="MF_02087">
    <property type="entry name" value="PLP_homeostasis"/>
    <property type="match status" value="1"/>
</dbReference>
<evidence type="ECO:0000256" key="1">
    <source>
        <dbReference type="ARBA" id="ARBA00022898"/>
    </source>
</evidence>
<evidence type="ECO:0000256" key="3">
    <source>
        <dbReference type="PIRSR" id="PIRSR004848-1"/>
    </source>
</evidence>
<protein>
    <recommendedName>
        <fullName evidence="2">Pyridoxal phosphate homeostasis protein</fullName>
        <shortName evidence="2">PLP homeostasis protein</shortName>
    </recommendedName>
</protein>
<evidence type="ECO:0000313" key="6">
    <source>
        <dbReference type="EMBL" id="SUP42954.1"/>
    </source>
</evidence>
<dbReference type="NCBIfam" id="TIGR00044">
    <property type="entry name" value="YggS family pyridoxal phosphate-dependent enzyme"/>
    <property type="match status" value="1"/>
</dbReference>
<dbReference type="AlphaFoldDB" id="A0A380NK65"/>
<name>A0A380NK65_9FIRM</name>
<evidence type="ECO:0000256" key="2">
    <source>
        <dbReference type="HAMAP-Rule" id="MF_02087"/>
    </source>
</evidence>
<evidence type="ECO:0000256" key="4">
    <source>
        <dbReference type="RuleBase" id="RU004514"/>
    </source>
</evidence>
<keyword evidence="1 2" id="KW-0663">Pyridoxal phosphate</keyword>
<dbReference type="PANTHER" id="PTHR10146">
    <property type="entry name" value="PROLINE SYNTHETASE CO-TRANSCRIBED BACTERIAL HOMOLOG PROTEIN"/>
    <property type="match status" value="1"/>
</dbReference>
<gene>
    <name evidence="6" type="ORF">NCTC12020_01003</name>
</gene>
<dbReference type="RefSeq" id="WP_115310199.1">
    <property type="nucleotide sequence ID" value="NZ_UHIO01000001.1"/>
</dbReference>
<feature type="modified residue" description="N6-(pyridoxal phosphate)lysine" evidence="2 3">
    <location>
        <position position="33"/>
    </location>
</feature>
<proteinExistence type="inferred from homology"/>
<accession>A0A380NK65</accession>
<dbReference type="Pfam" id="PF01168">
    <property type="entry name" value="Ala_racemase_N"/>
    <property type="match status" value="1"/>
</dbReference>
<dbReference type="GO" id="GO:0030170">
    <property type="term" value="F:pyridoxal phosphate binding"/>
    <property type="evidence" value="ECO:0007669"/>
    <property type="project" value="UniProtKB-UniRule"/>
</dbReference>
<keyword evidence="7" id="KW-1185">Reference proteome</keyword>
<sequence>MIKDALEAVQKRMQEAMAQAGRTDSVTLIAVTKNHPVTAVETVAQLGVLTVGENRVQEAKEKILTYNGPELEWHLIGHLQVNKVRQAVPLFSLIHSVDSKKLLDEINKVATKCNKVQDILLQVNVAREASKSGLTVEDFPEVRDYAKTLPNVRVRGLMCMAPFFENPEEARPIFRVAHALYEDMKSQFPDGQISYLSMGMTHDFEVALGEGANMIRVGTAIFGNRVYN</sequence>
<feature type="domain" description="Alanine racemase N-terminal" evidence="5">
    <location>
        <begin position="6"/>
        <end position="224"/>
    </location>
</feature>
<dbReference type="OrthoDB" id="9804072at2"/>
<dbReference type="InterPro" id="IPR029066">
    <property type="entry name" value="PLP-binding_barrel"/>
</dbReference>
<reference evidence="6 7" key="1">
    <citation type="submission" date="2018-06" db="EMBL/GenBank/DDBJ databases">
        <authorList>
            <consortium name="Pathogen Informatics"/>
            <person name="Doyle S."/>
        </authorList>
    </citation>
    <scope>NUCLEOTIDE SEQUENCE [LARGE SCALE GENOMIC DNA]</scope>
    <source>
        <strain evidence="6 7">NCTC12020</strain>
    </source>
</reference>
<dbReference type="Proteomes" id="UP000255367">
    <property type="component" value="Unassembled WGS sequence"/>
</dbReference>
<dbReference type="EMBL" id="UHIO01000001">
    <property type="protein sequence ID" value="SUP42954.1"/>
    <property type="molecule type" value="Genomic_DNA"/>
</dbReference>
<comment type="function">
    <text evidence="2">Pyridoxal 5'-phosphate (PLP)-binding protein, which is involved in PLP homeostasis.</text>
</comment>